<dbReference type="AlphaFoldDB" id="A0AAV8X605"/>
<dbReference type="Proteomes" id="UP001162156">
    <property type="component" value="Unassembled WGS sequence"/>
</dbReference>
<name>A0AAV8X605_9CUCU</name>
<accession>A0AAV8X605</accession>
<comment type="caution">
    <text evidence="1">The sequence shown here is derived from an EMBL/GenBank/DDBJ whole genome shotgun (WGS) entry which is preliminary data.</text>
</comment>
<protein>
    <submittedName>
        <fullName evidence="1">Uncharacterized protein</fullName>
    </submittedName>
</protein>
<organism evidence="1 2">
    <name type="scientific">Rhamnusium bicolor</name>
    <dbReference type="NCBI Taxonomy" id="1586634"/>
    <lineage>
        <taxon>Eukaryota</taxon>
        <taxon>Metazoa</taxon>
        <taxon>Ecdysozoa</taxon>
        <taxon>Arthropoda</taxon>
        <taxon>Hexapoda</taxon>
        <taxon>Insecta</taxon>
        <taxon>Pterygota</taxon>
        <taxon>Neoptera</taxon>
        <taxon>Endopterygota</taxon>
        <taxon>Coleoptera</taxon>
        <taxon>Polyphaga</taxon>
        <taxon>Cucujiformia</taxon>
        <taxon>Chrysomeloidea</taxon>
        <taxon>Cerambycidae</taxon>
        <taxon>Lepturinae</taxon>
        <taxon>Rhagiini</taxon>
        <taxon>Rhamnusium</taxon>
    </lineage>
</organism>
<dbReference type="EMBL" id="JANEYF010003801">
    <property type="protein sequence ID" value="KAJ8933931.1"/>
    <property type="molecule type" value="Genomic_DNA"/>
</dbReference>
<evidence type="ECO:0000313" key="1">
    <source>
        <dbReference type="EMBL" id="KAJ8933931.1"/>
    </source>
</evidence>
<keyword evidence="2" id="KW-1185">Reference proteome</keyword>
<reference evidence="1" key="1">
    <citation type="journal article" date="2023" name="Insect Mol. Biol.">
        <title>Genome sequencing provides insights into the evolution of gene families encoding plant cell wall-degrading enzymes in longhorned beetles.</title>
        <authorList>
            <person name="Shin N.R."/>
            <person name="Okamura Y."/>
            <person name="Kirsch R."/>
            <person name="Pauchet Y."/>
        </authorList>
    </citation>
    <scope>NUCLEOTIDE SEQUENCE</scope>
    <source>
        <strain evidence="1">RBIC_L_NR</strain>
    </source>
</reference>
<proteinExistence type="predicted"/>
<gene>
    <name evidence="1" type="ORF">NQ314_013687</name>
</gene>
<evidence type="ECO:0000313" key="2">
    <source>
        <dbReference type="Proteomes" id="UP001162156"/>
    </source>
</evidence>
<sequence length="99" mass="11440">MSKNEKEQRKPACDEDQLVAFLADIQIINPESIVELAVDSLEPMCRKLCVNLDKLDEYLKTCKLQSQVDLYMSLIAGVKVLRDKLCTDSDFYRRKQVEL</sequence>